<keyword evidence="4" id="KW-1185">Reference proteome</keyword>
<reference evidence="3 4" key="1">
    <citation type="submission" date="2016-10" db="EMBL/GenBank/DDBJ databases">
        <authorList>
            <person name="de Groot N.N."/>
        </authorList>
    </citation>
    <scope>NUCLEOTIDE SEQUENCE [LARGE SCALE GENOMIC DNA]</scope>
    <source>
        <strain evidence="3 4">DSM 23581</strain>
    </source>
</reference>
<dbReference type="PANTHER" id="PTHR43477:SF1">
    <property type="entry name" value="DIHYDROANTICAPSIN 7-DEHYDROGENASE"/>
    <property type="match status" value="1"/>
</dbReference>
<keyword evidence="2" id="KW-0560">Oxidoreductase</keyword>
<protein>
    <submittedName>
        <fullName evidence="3">NAD(P)-dependent dehydrogenase, short-chain alcohol dehydrogenase family</fullName>
    </submittedName>
</protein>
<dbReference type="Gene3D" id="3.40.50.720">
    <property type="entry name" value="NAD(P)-binding Rossmann-like Domain"/>
    <property type="match status" value="1"/>
</dbReference>
<proteinExistence type="inferred from homology"/>
<dbReference type="EMBL" id="FNQF01000003">
    <property type="protein sequence ID" value="SEA11059.1"/>
    <property type="molecule type" value="Genomic_DNA"/>
</dbReference>
<dbReference type="PRINTS" id="PR00081">
    <property type="entry name" value="GDHRDH"/>
</dbReference>
<dbReference type="PANTHER" id="PTHR43477">
    <property type="entry name" value="DIHYDROANTICAPSIN 7-DEHYDROGENASE"/>
    <property type="match status" value="1"/>
</dbReference>
<evidence type="ECO:0000313" key="3">
    <source>
        <dbReference type="EMBL" id="SEA11059.1"/>
    </source>
</evidence>
<evidence type="ECO:0000256" key="2">
    <source>
        <dbReference type="ARBA" id="ARBA00023002"/>
    </source>
</evidence>
<gene>
    <name evidence="3" type="ORF">SAMN05421540_103151</name>
</gene>
<dbReference type="STRING" id="908615.SAMN05421540_103151"/>
<dbReference type="RefSeq" id="WP_093240655.1">
    <property type="nucleotide sequence ID" value="NZ_FNQF01000003.1"/>
</dbReference>
<comment type="similarity">
    <text evidence="1">Belongs to the short-chain dehydrogenases/reductases (SDR) family.</text>
</comment>
<evidence type="ECO:0000313" key="4">
    <source>
        <dbReference type="Proteomes" id="UP000198820"/>
    </source>
</evidence>
<dbReference type="GO" id="GO:0016491">
    <property type="term" value="F:oxidoreductase activity"/>
    <property type="evidence" value="ECO:0007669"/>
    <property type="project" value="UniProtKB-KW"/>
</dbReference>
<dbReference type="CDD" id="cd05233">
    <property type="entry name" value="SDR_c"/>
    <property type="match status" value="1"/>
</dbReference>
<evidence type="ECO:0000256" key="1">
    <source>
        <dbReference type="ARBA" id="ARBA00006484"/>
    </source>
</evidence>
<dbReference type="Pfam" id="PF13561">
    <property type="entry name" value="adh_short_C2"/>
    <property type="match status" value="1"/>
</dbReference>
<name>A0A1H3YHF4_9FLAO</name>
<accession>A0A1H3YHF4</accession>
<organism evidence="3 4">
    <name type="scientific">Psychroflexus halocasei</name>
    <dbReference type="NCBI Taxonomy" id="908615"/>
    <lineage>
        <taxon>Bacteria</taxon>
        <taxon>Pseudomonadati</taxon>
        <taxon>Bacteroidota</taxon>
        <taxon>Flavobacteriia</taxon>
        <taxon>Flavobacteriales</taxon>
        <taxon>Flavobacteriaceae</taxon>
        <taxon>Psychroflexus</taxon>
    </lineage>
</organism>
<dbReference type="SUPFAM" id="SSF51735">
    <property type="entry name" value="NAD(P)-binding Rossmann-fold domains"/>
    <property type="match status" value="1"/>
</dbReference>
<dbReference type="InterPro" id="IPR051122">
    <property type="entry name" value="SDR_DHRS6-like"/>
</dbReference>
<sequence length="232" mass="25558">MKKTILLIGGSKGIGLEITKLLQNDHDVYVAARTEGELDTDKVNYQKFDVLENDIESLDLPDTIDGLVYLPGSINLKPFKMMKNEIFEKDFQINFMGLVKTTQALLPKIKKSKHGSIVYFSTVAVQTGMPFHTSVAAAKGAIEGFARSLAAEYAPTVRVNVIAPSLVNTGLADKLLSREKQKEKMDQRHPLQRVGEPEDIAQMASFLLEEKSSWMTGQVIGVDGGMSSLKIN</sequence>
<dbReference type="Proteomes" id="UP000198820">
    <property type="component" value="Unassembled WGS sequence"/>
</dbReference>
<dbReference type="InterPro" id="IPR002347">
    <property type="entry name" value="SDR_fam"/>
</dbReference>
<dbReference type="AlphaFoldDB" id="A0A1H3YHF4"/>
<dbReference type="InterPro" id="IPR036291">
    <property type="entry name" value="NAD(P)-bd_dom_sf"/>
</dbReference>